<dbReference type="Gene3D" id="3.40.50.720">
    <property type="entry name" value="NAD(P)-binding Rossmann-like Domain"/>
    <property type="match status" value="1"/>
</dbReference>
<sequence length="331" mass="35996">MSLQLAPSAQYNVAIVGATGGLGKEVAKAFLTHYRPYFASIVAVVRDASTVAARALAEQGAELRQVNSAEPVVSFAEAFKGVDAVVNIANAAASVDYHNAIFEAALNSGVKVYFPSEFGSDLRWNDFPGWDDVSWVQKREHLSYVRQLSGGKVKIVAVSTGMFLEGSLGTIVSTVGFDTANMTYTVVGSPDTKIALTAKLDIGRALAELSLLSLSPESASRVPDHVRIAGNNKSYREVRDIVQNVRKVLGVPSDGEIVLKTEDYEKFKALVREEQLKSPSPHPLRHLMLLSAEGKMDFSTNDNDLVNPGQKVWKWKFVTDYIQEVGGKPFC</sequence>
<evidence type="ECO:0000256" key="1">
    <source>
        <dbReference type="ARBA" id="ARBA00022857"/>
    </source>
</evidence>
<protein>
    <recommendedName>
        <fullName evidence="3">NmrA-like domain-containing protein</fullName>
    </recommendedName>
</protein>
<dbReference type="AlphaFoldDB" id="A0A8H7P4U3"/>
<dbReference type="GO" id="GO:0016491">
    <property type="term" value="F:oxidoreductase activity"/>
    <property type="evidence" value="ECO:0007669"/>
    <property type="project" value="UniProtKB-KW"/>
</dbReference>
<dbReference type="InterPro" id="IPR036291">
    <property type="entry name" value="NAD(P)-bd_dom_sf"/>
</dbReference>
<reference evidence="4" key="2">
    <citation type="journal article" name="Front. Microbiol.">
        <title>Degradative Capacity of Two Strains of Rhodonia placenta: From Phenotype to Genotype.</title>
        <authorList>
            <person name="Kolle M."/>
            <person name="Horta M.A.C."/>
            <person name="Nowrousian M."/>
            <person name="Ohm R.A."/>
            <person name="Benz J.P."/>
            <person name="Pilgard A."/>
        </authorList>
    </citation>
    <scope>NUCLEOTIDE SEQUENCE</scope>
    <source>
        <strain evidence="4">FPRL280</strain>
    </source>
</reference>
<keyword evidence="1" id="KW-0521">NADP</keyword>
<gene>
    <name evidence="4" type="ORF">IEO21_03906</name>
</gene>
<dbReference type="PANTHER" id="PTHR47706">
    <property type="entry name" value="NMRA-LIKE FAMILY PROTEIN"/>
    <property type="match status" value="1"/>
</dbReference>
<dbReference type="EMBL" id="JADOXO010000053">
    <property type="protein sequence ID" value="KAF9816744.1"/>
    <property type="molecule type" value="Genomic_DNA"/>
</dbReference>
<dbReference type="SUPFAM" id="SSF51735">
    <property type="entry name" value="NAD(P)-binding Rossmann-fold domains"/>
    <property type="match status" value="1"/>
</dbReference>
<dbReference type="Proteomes" id="UP000639403">
    <property type="component" value="Unassembled WGS sequence"/>
</dbReference>
<dbReference type="Pfam" id="PF05368">
    <property type="entry name" value="NmrA"/>
    <property type="match status" value="1"/>
</dbReference>
<organism evidence="4 5">
    <name type="scientific">Rhodonia placenta</name>
    <dbReference type="NCBI Taxonomy" id="104341"/>
    <lineage>
        <taxon>Eukaryota</taxon>
        <taxon>Fungi</taxon>
        <taxon>Dikarya</taxon>
        <taxon>Basidiomycota</taxon>
        <taxon>Agaricomycotina</taxon>
        <taxon>Agaricomycetes</taxon>
        <taxon>Polyporales</taxon>
        <taxon>Adustoporiaceae</taxon>
        <taxon>Rhodonia</taxon>
    </lineage>
</organism>
<evidence type="ECO:0000259" key="3">
    <source>
        <dbReference type="Pfam" id="PF05368"/>
    </source>
</evidence>
<dbReference type="PANTHER" id="PTHR47706:SF9">
    <property type="entry name" value="NMRA-LIKE DOMAIN-CONTAINING PROTEIN-RELATED"/>
    <property type="match status" value="1"/>
</dbReference>
<proteinExistence type="predicted"/>
<evidence type="ECO:0000313" key="4">
    <source>
        <dbReference type="EMBL" id="KAF9816744.1"/>
    </source>
</evidence>
<feature type="domain" description="NmrA-like" evidence="3">
    <location>
        <begin position="12"/>
        <end position="209"/>
    </location>
</feature>
<comment type="caution">
    <text evidence="4">The sequence shown here is derived from an EMBL/GenBank/DDBJ whole genome shotgun (WGS) entry which is preliminary data.</text>
</comment>
<accession>A0A8H7P4U3</accession>
<dbReference type="InterPro" id="IPR051609">
    <property type="entry name" value="NmrA/Isoflavone_reductase-like"/>
</dbReference>
<name>A0A8H7P4U3_9APHY</name>
<dbReference type="InterPro" id="IPR008030">
    <property type="entry name" value="NmrA-like"/>
</dbReference>
<evidence type="ECO:0000256" key="2">
    <source>
        <dbReference type="ARBA" id="ARBA00023002"/>
    </source>
</evidence>
<reference evidence="4" key="1">
    <citation type="submission" date="2020-11" db="EMBL/GenBank/DDBJ databases">
        <authorList>
            <person name="Koelle M."/>
            <person name="Horta M.A.C."/>
            <person name="Nowrousian M."/>
            <person name="Ohm R.A."/>
            <person name="Benz P."/>
            <person name="Pilgard A."/>
        </authorList>
    </citation>
    <scope>NUCLEOTIDE SEQUENCE</scope>
    <source>
        <strain evidence="4">FPRL280</strain>
    </source>
</reference>
<keyword evidence="2" id="KW-0560">Oxidoreductase</keyword>
<evidence type="ECO:0000313" key="5">
    <source>
        <dbReference type="Proteomes" id="UP000639403"/>
    </source>
</evidence>